<feature type="active site" evidence="4">
    <location>
        <position position="17"/>
    </location>
</feature>
<protein>
    <recommendedName>
        <fullName evidence="4">Mini-ribonuclease 3</fullName>
        <shortName evidence="4">Mini-3</shortName>
        <shortName evidence="4">Mini-RNase 3</shortName>
        <ecNumber evidence="4">3.1.26.-</ecNumber>
    </recommendedName>
    <alternativeName>
        <fullName evidence="4">Mini-RNase III</fullName>
        <shortName evidence="4">Mini-III</shortName>
    </alternativeName>
</protein>
<comment type="function">
    <text evidence="4">Involved in correct processing of both the 5' and 3' ends of 23S rRNA precursor. Processes 30S rRNA precursor transcript even in absence of ribonuclease 3 (Rnc); Rnc processes 30S rRNA into smaller rRNA precursors.</text>
</comment>
<name>A0ABW2UTI3_9BACI</name>
<keyword evidence="4" id="KW-0690">Ribosome biogenesis</keyword>
<dbReference type="SMART" id="SM00535">
    <property type="entry name" value="RIBOc"/>
    <property type="match status" value="1"/>
</dbReference>
<organism evidence="6 7">
    <name type="scientific">Lentibacillus kimchii</name>
    <dbReference type="NCBI Taxonomy" id="1542911"/>
    <lineage>
        <taxon>Bacteria</taxon>
        <taxon>Bacillati</taxon>
        <taxon>Bacillota</taxon>
        <taxon>Bacilli</taxon>
        <taxon>Bacillales</taxon>
        <taxon>Bacillaceae</taxon>
        <taxon>Lentibacillus</taxon>
    </lineage>
</organism>
<evidence type="ECO:0000313" key="6">
    <source>
        <dbReference type="EMBL" id="MFC7746633.1"/>
    </source>
</evidence>
<evidence type="ECO:0000256" key="3">
    <source>
        <dbReference type="ARBA" id="ARBA00022801"/>
    </source>
</evidence>
<comment type="subunit">
    <text evidence="4">Homodimer.</text>
</comment>
<dbReference type="CDD" id="cd00593">
    <property type="entry name" value="RIBOc"/>
    <property type="match status" value="1"/>
</dbReference>
<dbReference type="EMBL" id="JBHTGR010000008">
    <property type="protein sequence ID" value="MFC7746633.1"/>
    <property type="molecule type" value="Genomic_DNA"/>
</dbReference>
<comment type="subcellular location">
    <subcellularLocation>
        <location evidence="4">Cytoplasm</location>
    </subcellularLocation>
</comment>
<keyword evidence="4" id="KW-0460">Magnesium</keyword>
<keyword evidence="4" id="KW-0694">RNA-binding</keyword>
<evidence type="ECO:0000256" key="1">
    <source>
        <dbReference type="ARBA" id="ARBA00022722"/>
    </source>
</evidence>
<dbReference type="Gene3D" id="1.10.1520.10">
    <property type="entry name" value="Ribonuclease III domain"/>
    <property type="match status" value="1"/>
</dbReference>
<evidence type="ECO:0000256" key="4">
    <source>
        <dbReference type="HAMAP-Rule" id="MF_01468"/>
    </source>
</evidence>
<feature type="domain" description="RNase III" evidence="5">
    <location>
        <begin position="3"/>
        <end position="131"/>
    </location>
</feature>
<dbReference type="Proteomes" id="UP001596620">
    <property type="component" value="Unassembled WGS sequence"/>
</dbReference>
<dbReference type="InterPro" id="IPR000999">
    <property type="entry name" value="RNase_III_dom"/>
</dbReference>
<dbReference type="PANTHER" id="PTHR34276:SF1">
    <property type="entry name" value="MINI-RIBONUCLEASE 3"/>
    <property type="match status" value="1"/>
</dbReference>
<sequence>MPDAKQMKSLALAYMGDAVFEVHIREHLLEAGQVKPNQLHKEAVTFVSAKAQAAVIRHWLETGELSREEEAVTSRGRNAKSGTIPKHTNVQTYRYSTAFEALIGYHYLQGNQDRLTELLEKAVAFIEGRKSDNGTGNHYRQESGY</sequence>
<dbReference type="RefSeq" id="WP_382358142.1">
    <property type="nucleotide sequence ID" value="NZ_JBHTGR010000008.1"/>
</dbReference>
<keyword evidence="3 4" id="KW-0378">Hydrolase</keyword>
<evidence type="ECO:0000259" key="5">
    <source>
        <dbReference type="SMART" id="SM00535"/>
    </source>
</evidence>
<comment type="caution">
    <text evidence="6">The sequence shown here is derived from an EMBL/GenBank/DDBJ whole genome shotgun (WGS) entry which is preliminary data.</text>
</comment>
<keyword evidence="7" id="KW-1185">Reference proteome</keyword>
<dbReference type="InterPro" id="IPR008226">
    <property type="entry name" value="Mini3_fam"/>
</dbReference>
<keyword evidence="4" id="KW-0963">Cytoplasm</keyword>
<reference evidence="7" key="1">
    <citation type="journal article" date="2019" name="Int. J. Syst. Evol. Microbiol.">
        <title>The Global Catalogue of Microorganisms (GCM) 10K type strain sequencing project: providing services to taxonomists for standard genome sequencing and annotation.</title>
        <authorList>
            <consortium name="The Broad Institute Genomics Platform"/>
            <consortium name="The Broad Institute Genome Sequencing Center for Infectious Disease"/>
            <person name="Wu L."/>
            <person name="Ma J."/>
        </authorList>
    </citation>
    <scope>NUCLEOTIDE SEQUENCE [LARGE SCALE GENOMIC DNA]</scope>
    <source>
        <strain evidence="7">JCM 30234</strain>
    </source>
</reference>
<proteinExistence type="inferred from homology"/>
<comment type="cofactor">
    <cofactor evidence="4">
        <name>Mg(2+)</name>
        <dbReference type="ChEBI" id="CHEBI:18420"/>
    </cofactor>
</comment>
<evidence type="ECO:0000256" key="2">
    <source>
        <dbReference type="ARBA" id="ARBA00022759"/>
    </source>
</evidence>
<dbReference type="Pfam" id="PF00636">
    <property type="entry name" value="Ribonuclease_3"/>
    <property type="match status" value="1"/>
</dbReference>
<dbReference type="PIRSF" id="PIRSF005520">
    <property type="entry name" value="UCP005520"/>
    <property type="match status" value="1"/>
</dbReference>
<keyword evidence="2 4" id="KW-0255">Endonuclease</keyword>
<dbReference type="PANTHER" id="PTHR34276">
    <property type="entry name" value="MINI-RIBONUCLEASE 3"/>
    <property type="match status" value="1"/>
</dbReference>
<comment type="similarity">
    <text evidence="4">Belongs to the MrnC RNase family.</text>
</comment>
<dbReference type="HAMAP" id="MF_01468">
    <property type="entry name" value="RNase_Mini_III"/>
    <property type="match status" value="1"/>
</dbReference>
<dbReference type="SUPFAM" id="SSF69065">
    <property type="entry name" value="RNase III domain-like"/>
    <property type="match status" value="1"/>
</dbReference>
<dbReference type="InterPro" id="IPR036389">
    <property type="entry name" value="RNase_III_sf"/>
</dbReference>
<dbReference type="EC" id="3.1.26.-" evidence="4"/>
<keyword evidence="4" id="KW-0698">rRNA processing</keyword>
<keyword evidence="1 4" id="KW-0540">Nuclease</keyword>
<gene>
    <name evidence="4" type="primary">mrnC</name>
    <name evidence="6" type="ORF">ACFQU8_05185</name>
</gene>
<accession>A0ABW2UTI3</accession>
<keyword evidence="4" id="KW-0699">rRNA-binding</keyword>
<evidence type="ECO:0000313" key="7">
    <source>
        <dbReference type="Proteomes" id="UP001596620"/>
    </source>
</evidence>